<comment type="caution">
    <text evidence="1">The sequence shown here is derived from an EMBL/GenBank/DDBJ whole genome shotgun (WGS) entry which is preliminary data.</text>
</comment>
<protein>
    <submittedName>
        <fullName evidence="1">Uncharacterized protein</fullName>
    </submittedName>
</protein>
<reference evidence="1" key="3">
    <citation type="journal article" date="2018" name="Nature">
        <title>A major lineage of non-tailed dsDNA viruses as unrecognized killers of marine bacteria.</title>
        <authorList>
            <person name="Kauffman K.M."/>
            <person name="Hussain F.A."/>
            <person name="Yang J."/>
            <person name="Arevalo P."/>
            <person name="Brown J.M."/>
            <person name="Chang W.K."/>
            <person name="VanInsberghe D."/>
            <person name="Elsherbini J."/>
            <person name="Sharma R.S."/>
            <person name="Cutler M.B."/>
            <person name="Kelly L."/>
            <person name="Polz M.F."/>
        </authorList>
    </citation>
    <scope>NUCLEOTIDE SEQUENCE</scope>
    <source>
        <strain evidence="1">10N.261.52.F7</strain>
    </source>
</reference>
<dbReference type="AlphaFoldDB" id="A0AB36XJ50"/>
<dbReference type="EMBL" id="MCXM01000028">
    <property type="protein sequence ID" value="PMK44360.1"/>
    <property type="molecule type" value="Genomic_DNA"/>
</dbReference>
<reference key="1">
    <citation type="submission" date="2016-07" db="EMBL/GenBank/DDBJ databases">
        <title>Nontailed viruses are major unrecognized killers of bacteria in the ocean.</title>
        <authorList>
            <person name="Kauffman K."/>
            <person name="Hussain F."/>
            <person name="Yang J."/>
            <person name="Arevalo P."/>
            <person name="Brown J."/>
            <person name="Cutler M."/>
            <person name="Kelly L."/>
            <person name="Polz M.F."/>
        </authorList>
    </citation>
    <scope>NUCLEOTIDE SEQUENCE [LARGE SCALE GENOMIC DNA]</scope>
    <source>
        <strain>10N.261.52.F7</strain>
    </source>
</reference>
<proteinExistence type="predicted"/>
<reference evidence="1" key="2">
    <citation type="submission" date="2016-07" db="EMBL/GenBank/DDBJ databases">
        <authorList>
            <person name="Kauffman K."/>
            <person name="Arevalo P."/>
            <person name="Polz M.F."/>
        </authorList>
    </citation>
    <scope>NUCLEOTIDE SEQUENCE</scope>
    <source>
        <strain evidence="1">10N.261.52.F7</strain>
    </source>
</reference>
<organism evidence="1">
    <name type="scientific">Vibrio lentus</name>
    <dbReference type="NCBI Taxonomy" id="136468"/>
    <lineage>
        <taxon>Bacteria</taxon>
        <taxon>Pseudomonadati</taxon>
        <taxon>Pseudomonadota</taxon>
        <taxon>Gammaproteobacteria</taxon>
        <taxon>Vibrionales</taxon>
        <taxon>Vibrionaceae</taxon>
        <taxon>Vibrio</taxon>
    </lineage>
</organism>
<sequence>MTAPIPIGFYELFDNYIHQVQALEHQVCPTIQTLIMHLKAMEYFRRILNERLYTKASGELLRVLYDTGIDYRGCRFWLTDTRQLRVNRVPVVVEI</sequence>
<dbReference type="RefSeq" id="WP_102281688.1">
    <property type="nucleotide sequence ID" value="NZ_JAJGZN020000006.1"/>
</dbReference>
<name>A0AB36XJ50_9VIBR</name>
<evidence type="ECO:0000313" key="1">
    <source>
        <dbReference type="EMBL" id="PMK44360.1"/>
    </source>
</evidence>
<gene>
    <name evidence="1" type="ORF">BCT99_24805</name>
</gene>
<accession>A0AB36XJ50</accession>